<dbReference type="PANTHER" id="PTHR24248:SF199">
    <property type="entry name" value="IP13425P-RELATED"/>
    <property type="match status" value="1"/>
</dbReference>
<evidence type="ECO:0000256" key="9">
    <source>
        <dbReference type="ARBA" id="ARBA00023224"/>
    </source>
</evidence>
<feature type="transmembrane region" description="Helical" evidence="12">
    <location>
        <begin position="213"/>
        <end position="237"/>
    </location>
</feature>
<feature type="region of interest" description="Disordered" evidence="11">
    <location>
        <begin position="273"/>
        <end position="306"/>
    </location>
</feature>
<evidence type="ECO:0000256" key="10">
    <source>
        <dbReference type="RuleBase" id="RU000688"/>
    </source>
</evidence>
<feature type="compositionally biased region" description="Basic and acidic residues" evidence="11">
    <location>
        <begin position="273"/>
        <end position="287"/>
    </location>
</feature>
<comment type="subcellular location">
    <subcellularLocation>
        <location evidence="1">Cell membrane</location>
        <topology evidence="1">Multi-pass membrane protein</topology>
    </subcellularLocation>
</comment>
<dbReference type="InterPro" id="IPR017452">
    <property type="entry name" value="GPCR_Rhodpsn_7TM"/>
</dbReference>
<evidence type="ECO:0000256" key="3">
    <source>
        <dbReference type="ARBA" id="ARBA00022692"/>
    </source>
</evidence>
<evidence type="ECO:0000256" key="8">
    <source>
        <dbReference type="ARBA" id="ARBA00023170"/>
    </source>
</evidence>
<dbReference type="Pfam" id="PF00001">
    <property type="entry name" value="7tm_1"/>
    <property type="match status" value="1"/>
</dbReference>
<protein>
    <recommendedName>
        <fullName evidence="13">G-protein coupled receptors family 1 profile domain-containing protein</fullName>
    </recommendedName>
</protein>
<dbReference type="GO" id="GO:0071880">
    <property type="term" value="P:adenylate cyclase-activating adrenergic receptor signaling pathway"/>
    <property type="evidence" value="ECO:0007669"/>
    <property type="project" value="TreeGrafter"/>
</dbReference>
<feature type="transmembrane region" description="Helical" evidence="12">
    <location>
        <begin position="173"/>
        <end position="193"/>
    </location>
</feature>
<evidence type="ECO:0000313" key="15">
    <source>
        <dbReference type="Proteomes" id="UP001209878"/>
    </source>
</evidence>
<evidence type="ECO:0000256" key="1">
    <source>
        <dbReference type="ARBA" id="ARBA00004651"/>
    </source>
</evidence>
<keyword evidence="8 10" id="KW-0675">Receptor</keyword>
<dbReference type="PRINTS" id="PR01103">
    <property type="entry name" value="ADRENERGICR"/>
</dbReference>
<dbReference type="PROSITE" id="PS00237">
    <property type="entry name" value="G_PROTEIN_RECEP_F1_1"/>
    <property type="match status" value="1"/>
</dbReference>
<gene>
    <name evidence="14" type="ORF">NP493_1333g00003</name>
</gene>
<keyword evidence="7" id="KW-1015">Disulfide bond</keyword>
<dbReference type="EMBL" id="JAODUO010001331">
    <property type="protein sequence ID" value="KAK2166204.1"/>
    <property type="molecule type" value="Genomic_DNA"/>
</dbReference>
<feature type="transmembrane region" description="Helical" evidence="12">
    <location>
        <begin position="374"/>
        <end position="393"/>
    </location>
</feature>
<proteinExistence type="inferred from homology"/>
<dbReference type="GO" id="GO:0005886">
    <property type="term" value="C:plasma membrane"/>
    <property type="evidence" value="ECO:0007669"/>
    <property type="project" value="UniProtKB-SubCell"/>
</dbReference>
<dbReference type="Gene3D" id="1.20.1070.10">
    <property type="entry name" value="Rhodopsin 7-helix transmembrane proteins"/>
    <property type="match status" value="1"/>
</dbReference>
<feature type="transmembrane region" description="Helical" evidence="12">
    <location>
        <begin position="53"/>
        <end position="81"/>
    </location>
</feature>
<dbReference type="PROSITE" id="PS50262">
    <property type="entry name" value="G_PROTEIN_RECEP_F1_2"/>
    <property type="match status" value="1"/>
</dbReference>
<evidence type="ECO:0000256" key="5">
    <source>
        <dbReference type="ARBA" id="ARBA00023040"/>
    </source>
</evidence>
<feature type="transmembrane region" description="Helical" evidence="12">
    <location>
        <begin position="335"/>
        <end position="354"/>
    </location>
</feature>
<keyword evidence="3 10" id="KW-0812">Transmembrane</keyword>
<reference evidence="14" key="1">
    <citation type="journal article" date="2023" name="Mol. Biol. Evol.">
        <title>Third-Generation Sequencing Reveals the Adaptive Role of the Epigenome in Three Deep-Sea Polychaetes.</title>
        <authorList>
            <person name="Perez M."/>
            <person name="Aroh O."/>
            <person name="Sun Y."/>
            <person name="Lan Y."/>
            <person name="Juniper S.K."/>
            <person name="Young C.R."/>
            <person name="Angers B."/>
            <person name="Qian P.Y."/>
        </authorList>
    </citation>
    <scope>NUCLEOTIDE SEQUENCE</scope>
    <source>
        <strain evidence="14">R07B-5</strain>
    </source>
</reference>
<evidence type="ECO:0000256" key="12">
    <source>
        <dbReference type="SAM" id="Phobius"/>
    </source>
</evidence>
<dbReference type="InterPro" id="IPR000276">
    <property type="entry name" value="GPCR_Rhodpsn"/>
</dbReference>
<dbReference type="SUPFAM" id="SSF81321">
    <property type="entry name" value="Family A G protein-coupled receptor-like"/>
    <property type="match status" value="1"/>
</dbReference>
<feature type="domain" description="G-protein coupled receptors family 1 profile" evidence="13">
    <location>
        <begin position="73"/>
        <end position="390"/>
    </location>
</feature>
<feature type="transmembrane region" description="Helical" evidence="12">
    <location>
        <begin position="134"/>
        <end position="152"/>
    </location>
</feature>
<comment type="similarity">
    <text evidence="10">Belongs to the G-protein coupled receptor 1 family.</text>
</comment>
<keyword evidence="15" id="KW-1185">Reference proteome</keyword>
<keyword evidence="2" id="KW-1003">Cell membrane</keyword>
<keyword evidence="9 10" id="KW-0807">Transducer</keyword>
<dbReference type="CDD" id="cd15329">
    <property type="entry name" value="7tmA_5-HT7"/>
    <property type="match status" value="1"/>
</dbReference>
<sequence length="464" mass="51157">MTMSLSSWNLTASDSSAGGYVHVSPVSEDGQWPTDAANTTDTSDGGGQPRYTLWQAILIAIACSLIIVGTVVGNVLVCIAVAIVRKLRTPSNLLIVSLAVADLLVALLVMPLALTYEVFDEWVHGQTMCDAWTSLDVMLCTASILNLCMISVDRYFVITRPFQYAIKRTPRRMLTMIVCVWMSAALVSIPPLFGWKSEPKRGQCVVSQSIGYQFYATIGSFYIPLTVMIVIYSRIYLVSARIARQEAKSMTVSEAHLSVPSCSRKNSNICGEENHNCPDGSSRRSEASMEMLPKKNRGSSSSSGVGGNGYKPFAIFKKSRTHRVQSTSDSKATKTLGVIMGSFTACWLPFFIVALFKPLCADPENCVPHWLGSLFLWLGYANSLLNPVIYARFNRDFRTPFKEILLCRCRGINLRLRSESYVEQYGLGATTRESLRPPVNSVVRYNNRGKTVVVKVGNGNSKGR</sequence>
<dbReference type="GO" id="GO:0004935">
    <property type="term" value="F:adrenergic receptor activity"/>
    <property type="evidence" value="ECO:0007669"/>
    <property type="project" value="InterPro"/>
</dbReference>
<feature type="transmembrane region" description="Helical" evidence="12">
    <location>
        <begin position="93"/>
        <end position="114"/>
    </location>
</feature>
<evidence type="ECO:0000256" key="7">
    <source>
        <dbReference type="ARBA" id="ARBA00023157"/>
    </source>
</evidence>
<keyword evidence="5 10" id="KW-0297">G-protein coupled receptor</keyword>
<dbReference type="InterPro" id="IPR002233">
    <property type="entry name" value="ADR_fam"/>
</dbReference>
<evidence type="ECO:0000256" key="2">
    <source>
        <dbReference type="ARBA" id="ARBA00022475"/>
    </source>
</evidence>
<evidence type="ECO:0000313" key="14">
    <source>
        <dbReference type="EMBL" id="KAK2166204.1"/>
    </source>
</evidence>
<accession>A0AAD9K798</accession>
<evidence type="ECO:0000256" key="11">
    <source>
        <dbReference type="SAM" id="MobiDB-lite"/>
    </source>
</evidence>
<evidence type="ECO:0000259" key="13">
    <source>
        <dbReference type="PROSITE" id="PS50262"/>
    </source>
</evidence>
<dbReference type="PANTHER" id="PTHR24248">
    <property type="entry name" value="ADRENERGIC RECEPTOR-RELATED G-PROTEIN COUPLED RECEPTOR"/>
    <property type="match status" value="1"/>
</dbReference>
<dbReference type="AlphaFoldDB" id="A0AAD9K798"/>
<name>A0AAD9K798_RIDPI</name>
<dbReference type="GO" id="GO:0004993">
    <property type="term" value="F:G protein-coupled serotonin receptor activity"/>
    <property type="evidence" value="ECO:0007669"/>
    <property type="project" value="UniProtKB-ARBA"/>
</dbReference>
<dbReference type="PRINTS" id="PR00237">
    <property type="entry name" value="GPCRRHODOPSN"/>
</dbReference>
<evidence type="ECO:0000256" key="4">
    <source>
        <dbReference type="ARBA" id="ARBA00022989"/>
    </source>
</evidence>
<dbReference type="GO" id="GO:0043410">
    <property type="term" value="P:positive regulation of MAPK cascade"/>
    <property type="evidence" value="ECO:0007669"/>
    <property type="project" value="TreeGrafter"/>
</dbReference>
<comment type="caution">
    <text evidence="14">The sequence shown here is derived from an EMBL/GenBank/DDBJ whole genome shotgun (WGS) entry which is preliminary data.</text>
</comment>
<dbReference type="Proteomes" id="UP001209878">
    <property type="component" value="Unassembled WGS sequence"/>
</dbReference>
<keyword evidence="6 12" id="KW-0472">Membrane</keyword>
<keyword evidence="4 12" id="KW-1133">Transmembrane helix</keyword>
<dbReference type="SMART" id="SM01381">
    <property type="entry name" value="7TM_GPCR_Srsx"/>
    <property type="match status" value="1"/>
</dbReference>
<organism evidence="14 15">
    <name type="scientific">Ridgeia piscesae</name>
    <name type="common">Tubeworm</name>
    <dbReference type="NCBI Taxonomy" id="27915"/>
    <lineage>
        <taxon>Eukaryota</taxon>
        <taxon>Metazoa</taxon>
        <taxon>Spiralia</taxon>
        <taxon>Lophotrochozoa</taxon>
        <taxon>Annelida</taxon>
        <taxon>Polychaeta</taxon>
        <taxon>Sedentaria</taxon>
        <taxon>Canalipalpata</taxon>
        <taxon>Sabellida</taxon>
        <taxon>Siboglinidae</taxon>
        <taxon>Ridgeia</taxon>
    </lineage>
</organism>
<evidence type="ECO:0000256" key="6">
    <source>
        <dbReference type="ARBA" id="ARBA00023136"/>
    </source>
</evidence>